<dbReference type="InterPro" id="IPR055776">
    <property type="entry name" value="DUF7352"/>
</dbReference>
<dbReference type="Proteomes" id="UP000612680">
    <property type="component" value="Chromosome"/>
</dbReference>
<evidence type="ECO:0000313" key="3">
    <source>
        <dbReference type="Proteomes" id="UP000612680"/>
    </source>
</evidence>
<gene>
    <name evidence="2" type="ORF">HWI92_01910</name>
</gene>
<proteinExistence type="predicted"/>
<feature type="domain" description="DUF7352" evidence="1">
    <location>
        <begin position="1"/>
        <end position="93"/>
    </location>
</feature>
<sequence>MRTIYKYPVEVTDQFIIEMPIDSEILSLQIDQKTGLPVIWAMVETDNIQIEPRIFAVIGTGNPIPKLEGIGDYDFIGTFQLHNGSFVGHLFETYV</sequence>
<keyword evidence="3" id="KW-1185">Reference proteome</keyword>
<accession>A0ABX7I124</accession>
<evidence type="ECO:0000313" key="2">
    <source>
        <dbReference type="EMBL" id="QRQ99760.1"/>
    </source>
</evidence>
<dbReference type="Pfam" id="PF24043">
    <property type="entry name" value="DUF7352"/>
    <property type="match status" value="1"/>
</dbReference>
<name>A0ABX7I124_9BACT</name>
<dbReference type="EMBL" id="CP056775">
    <property type="protein sequence ID" value="QRQ99760.1"/>
    <property type="molecule type" value="Genomic_DNA"/>
</dbReference>
<evidence type="ECO:0000259" key="1">
    <source>
        <dbReference type="Pfam" id="PF24043"/>
    </source>
</evidence>
<protein>
    <recommendedName>
        <fullName evidence="1">DUF7352 domain-containing protein</fullName>
    </recommendedName>
</protein>
<reference evidence="2 3" key="1">
    <citation type="submission" date="2020-06" db="EMBL/GenBank/DDBJ databases">
        <title>Dyadobacter sandarakinus sp. nov., isolated from the soil of the Arctic Yellow River Station.</title>
        <authorList>
            <person name="Zhang Y."/>
            <person name="Peng F."/>
        </authorList>
    </citation>
    <scope>NUCLEOTIDE SEQUENCE [LARGE SCALE GENOMIC DNA]</scope>
    <source>
        <strain evidence="2 3">Q3-56</strain>
    </source>
</reference>
<dbReference type="RefSeq" id="WP_204660522.1">
    <property type="nucleotide sequence ID" value="NZ_CP056775.1"/>
</dbReference>
<organism evidence="2 3">
    <name type="scientific">Dyadobacter sandarakinus</name>
    <dbReference type="NCBI Taxonomy" id="2747268"/>
    <lineage>
        <taxon>Bacteria</taxon>
        <taxon>Pseudomonadati</taxon>
        <taxon>Bacteroidota</taxon>
        <taxon>Cytophagia</taxon>
        <taxon>Cytophagales</taxon>
        <taxon>Spirosomataceae</taxon>
        <taxon>Dyadobacter</taxon>
    </lineage>
</organism>